<keyword evidence="2" id="KW-1185">Reference proteome</keyword>
<dbReference type="SUPFAM" id="SSF50969">
    <property type="entry name" value="YVTN repeat-like/Quinoprotein amine dehydrogenase"/>
    <property type="match status" value="1"/>
</dbReference>
<dbReference type="RefSeq" id="WP_192461693.1">
    <property type="nucleotide sequence ID" value="NZ_JACYFJ010000002.1"/>
</dbReference>
<accession>A0ABV8JTJ9</accession>
<proteinExistence type="predicted"/>
<organism evidence="1 2">
    <name type="scientific">Euzebyella saccharophila</name>
    <dbReference type="NCBI Taxonomy" id="679664"/>
    <lineage>
        <taxon>Bacteria</taxon>
        <taxon>Pseudomonadati</taxon>
        <taxon>Bacteroidota</taxon>
        <taxon>Flavobacteriia</taxon>
        <taxon>Flavobacteriales</taxon>
        <taxon>Flavobacteriaceae</taxon>
        <taxon>Euzebyella</taxon>
    </lineage>
</organism>
<dbReference type="EMBL" id="JBHSAW010000010">
    <property type="protein sequence ID" value="MFC4096966.1"/>
    <property type="molecule type" value="Genomic_DNA"/>
</dbReference>
<dbReference type="Proteomes" id="UP001595814">
    <property type="component" value="Unassembled WGS sequence"/>
</dbReference>
<evidence type="ECO:0000313" key="2">
    <source>
        <dbReference type="Proteomes" id="UP001595814"/>
    </source>
</evidence>
<comment type="caution">
    <text evidence="1">The sequence shown here is derived from an EMBL/GenBank/DDBJ whole genome shotgun (WGS) entry which is preliminary data.</text>
</comment>
<evidence type="ECO:0008006" key="3">
    <source>
        <dbReference type="Google" id="ProtNLM"/>
    </source>
</evidence>
<name>A0ABV8JTJ9_9FLAO</name>
<dbReference type="PROSITE" id="PS51257">
    <property type="entry name" value="PROKAR_LIPOPROTEIN"/>
    <property type="match status" value="1"/>
</dbReference>
<gene>
    <name evidence="1" type="ORF">ACFOUT_13840</name>
</gene>
<sequence length="377" mass="42305">MKTYRWYPILWVLLFVACSKSGETGEDSTELQHSGKSNYTMLLDRGEAISSIDLEANGELLYVHTQASKVSTSSKPEIEFFGDNKWSAFTTNGDCNGELQIFDMEGNGPAQLNPLKDLNACNVSVHAVLHTNSKVYVGYEYRETPKKTYYYIRSFNYNDKLSGYLDISLDKKPVGMAMANQRLFVLTLDLEQTGKNALTILDSTTDLPVHSTDLDSGARKIFKGPQDQIIVSYDDHHTAIDSQTLAESLTKYGTGTEPNFNSATTINFDTSCKMYYDMPGGQHSIYPTISAVYDFEKNSAVLYAYENFMTEAERQFEYQIENTTMVSYDSTNDLILIGYKKSIHGHKGGLIRIKPAPQPKFVDNTDTDGIPYAIFVN</sequence>
<evidence type="ECO:0000313" key="1">
    <source>
        <dbReference type="EMBL" id="MFC4096966.1"/>
    </source>
</evidence>
<protein>
    <recommendedName>
        <fullName evidence="3">DUF4374 domain-containing protein</fullName>
    </recommendedName>
</protein>
<dbReference type="InterPro" id="IPR011044">
    <property type="entry name" value="Quino_amine_DH_bsu"/>
</dbReference>
<reference evidence="2" key="1">
    <citation type="journal article" date="2019" name="Int. J. Syst. Evol. Microbiol.">
        <title>The Global Catalogue of Microorganisms (GCM) 10K type strain sequencing project: providing services to taxonomists for standard genome sequencing and annotation.</title>
        <authorList>
            <consortium name="The Broad Institute Genomics Platform"/>
            <consortium name="The Broad Institute Genome Sequencing Center for Infectious Disease"/>
            <person name="Wu L."/>
            <person name="Ma J."/>
        </authorList>
    </citation>
    <scope>NUCLEOTIDE SEQUENCE [LARGE SCALE GENOMIC DNA]</scope>
    <source>
        <strain evidence="2">CECT 7477</strain>
    </source>
</reference>